<evidence type="ECO:0000313" key="3">
    <source>
        <dbReference type="Proteomes" id="UP000620124"/>
    </source>
</evidence>
<dbReference type="OrthoDB" id="2012278at2759"/>
<comment type="caution">
    <text evidence="2">The sequence shown here is derived from an EMBL/GenBank/DDBJ whole genome shotgun (WGS) entry which is preliminary data.</text>
</comment>
<keyword evidence="3" id="KW-1185">Reference proteome</keyword>
<evidence type="ECO:0000313" key="2">
    <source>
        <dbReference type="EMBL" id="KAF7349128.1"/>
    </source>
</evidence>
<dbReference type="EMBL" id="JACAZI010000011">
    <property type="protein sequence ID" value="KAF7349128.1"/>
    <property type="molecule type" value="Genomic_DNA"/>
</dbReference>
<reference evidence="2" key="1">
    <citation type="submission" date="2020-05" db="EMBL/GenBank/DDBJ databases">
        <title>Mycena genomes resolve the evolution of fungal bioluminescence.</title>
        <authorList>
            <person name="Tsai I.J."/>
        </authorList>
    </citation>
    <scope>NUCLEOTIDE SEQUENCE</scope>
    <source>
        <strain evidence="2">CCC161011</strain>
    </source>
</reference>
<sequence>MRSTPPLPRGGPRTLGGAPRGPGVTSPSFQQICERVASPTIQLDEVDPTIDNALMFSGIMFQSLVLAHESGYDVCRRISLLVCFYLRHGWHPESEISGLGIGCSPLNNATCFTPNSVGWSVRNPPPPSVVRHSPLPGWLDLLDPDYATNSNFDLYVLFTTTCLFNLQLAILSFLPDITKHFWTFKHSGNFIKREQYFHVFITNIHIVERENFSFRSRQRAHAPRRPRGPPVDDGYFNPNRIQPRPHESNTTDSKLTLSFPDTVCPVSAFRTSGTEDFATVTKARKLRSAFLLPLKKYELDHAYVLIAPLAEGGVRMGEDAQRRMGDRDHFFFLFLFTLGSSRNNSSVDI</sequence>
<proteinExistence type="predicted"/>
<dbReference type="Proteomes" id="UP000620124">
    <property type="component" value="Unassembled WGS sequence"/>
</dbReference>
<feature type="region of interest" description="Disordered" evidence="1">
    <location>
        <begin position="217"/>
        <end position="253"/>
    </location>
</feature>
<name>A0A8H6XVT7_9AGAR</name>
<accession>A0A8H6XVT7</accession>
<organism evidence="2 3">
    <name type="scientific">Mycena venus</name>
    <dbReference type="NCBI Taxonomy" id="2733690"/>
    <lineage>
        <taxon>Eukaryota</taxon>
        <taxon>Fungi</taxon>
        <taxon>Dikarya</taxon>
        <taxon>Basidiomycota</taxon>
        <taxon>Agaricomycotina</taxon>
        <taxon>Agaricomycetes</taxon>
        <taxon>Agaricomycetidae</taxon>
        <taxon>Agaricales</taxon>
        <taxon>Marasmiineae</taxon>
        <taxon>Mycenaceae</taxon>
        <taxon>Mycena</taxon>
    </lineage>
</organism>
<feature type="region of interest" description="Disordered" evidence="1">
    <location>
        <begin position="1"/>
        <end position="26"/>
    </location>
</feature>
<feature type="compositionally biased region" description="Low complexity" evidence="1">
    <location>
        <begin position="10"/>
        <end position="23"/>
    </location>
</feature>
<protein>
    <submittedName>
        <fullName evidence="2">Uncharacterized protein</fullName>
    </submittedName>
</protein>
<gene>
    <name evidence="2" type="ORF">MVEN_01435000</name>
</gene>
<dbReference type="AlphaFoldDB" id="A0A8H6XVT7"/>
<feature type="compositionally biased region" description="Basic residues" evidence="1">
    <location>
        <begin position="217"/>
        <end position="227"/>
    </location>
</feature>
<evidence type="ECO:0000256" key="1">
    <source>
        <dbReference type="SAM" id="MobiDB-lite"/>
    </source>
</evidence>